<gene>
    <name evidence="7" type="primary">ispB</name>
    <name evidence="7" type="ordered locus">LI0515</name>
</gene>
<proteinExistence type="inferred from homology"/>
<comment type="similarity">
    <text evidence="2 6">Belongs to the FPP/GGPP synthase family.</text>
</comment>
<evidence type="ECO:0000256" key="2">
    <source>
        <dbReference type="ARBA" id="ARBA00006706"/>
    </source>
</evidence>
<dbReference type="CDD" id="cd00685">
    <property type="entry name" value="Trans_IPPS_HT"/>
    <property type="match status" value="1"/>
</dbReference>
<protein>
    <submittedName>
        <fullName evidence="7">Geranylgeranyl pyrophosphate synthase</fullName>
    </submittedName>
</protein>
<dbReference type="InterPro" id="IPR008949">
    <property type="entry name" value="Isoprenoid_synthase_dom_sf"/>
</dbReference>
<evidence type="ECO:0000256" key="1">
    <source>
        <dbReference type="ARBA" id="ARBA00001946"/>
    </source>
</evidence>
<keyword evidence="5" id="KW-0460">Magnesium</keyword>
<dbReference type="SFLD" id="SFLDG01017">
    <property type="entry name" value="Polyprenyl_Transferase_Like"/>
    <property type="match status" value="1"/>
</dbReference>
<dbReference type="GO" id="GO:0004659">
    <property type="term" value="F:prenyltransferase activity"/>
    <property type="evidence" value="ECO:0007669"/>
    <property type="project" value="InterPro"/>
</dbReference>
<evidence type="ECO:0000256" key="5">
    <source>
        <dbReference type="ARBA" id="ARBA00022842"/>
    </source>
</evidence>
<dbReference type="InterPro" id="IPR000092">
    <property type="entry name" value="Polyprenyl_synt"/>
</dbReference>
<dbReference type="Pfam" id="PF00348">
    <property type="entry name" value="polyprenyl_synt"/>
    <property type="match status" value="1"/>
</dbReference>
<keyword evidence="3 6" id="KW-0808">Transferase</keyword>
<dbReference type="EMBL" id="AM180252">
    <property type="protein sequence ID" value="CAJ54569.1"/>
    <property type="molecule type" value="Genomic_DNA"/>
</dbReference>
<keyword evidence="8" id="KW-1185">Reference proteome</keyword>
<dbReference type="AlphaFoldDB" id="Q1MR07"/>
<dbReference type="Gene3D" id="1.10.600.10">
    <property type="entry name" value="Farnesyl Diphosphate Synthase"/>
    <property type="match status" value="1"/>
</dbReference>
<comment type="cofactor">
    <cofactor evidence="1">
        <name>Mg(2+)</name>
        <dbReference type="ChEBI" id="CHEBI:18420"/>
    </cofactor>
</comment>
<dbReference type="SFLD" id="SFLDS00005">
    <property type="entry name" value="Isoprenoid_Synthase_Type_I"/>
    <property type="match status" value="1"/>
</dbReference>
<dbReference type="eggNOG" id="COG0142">
    <property type="taxonomic scope" value="Bacteria"/>
</dbReference>
<dbReference type="GO" id="GO:0008299">
    <property type="term" value="P:isoprenoid biosynthetic process"/>
    <property type="evidence" value="ECO:0007669"/>
    <property type="project" value="InterPro"/>
</dbReference>
<evidence type="ECO:0000256" key="4">
    <source>
        <dbReference type="ARBA" id="ARBA00022723"/>
    </source>
</evidence>
<organism evidence="7 8">
    <name type="scientific">Lawsonia intracellularis (strain PHE/MN1-00)</name>
    <dbReference type="NCBI Taxonomy" id="363253"/>
    <lineage>
        <taxon>Bacteria</taxon>
        <taxon>Pseudomonadati</taxon>
        <taxon>Thermodesulfobacteriota</taxon>
        <taxon>Desulfovibrionia</taxon>
        <taxon>Desulfovibrionales</taxon>
        <taxon>Desulfovibrionaceae</taxon>
        <taxon>Lawsonia</taxon>
    </lineage>
</organism>
<dbReference type="STRING" id="363253.LI0515"/>
<dbReference type="PANTHER" id="PTHR12001:SF69">
    <property type="entry name" value="ALL TRANS-POLYPRENYL-DIPHOSPHATE SYNTHASE PDSS1"/>
    <property type="match status" value="1"/>
</dbReference>
<dbReference type="SUPFAM" id="SSF48576">
    <property type="entry name" value="Terpenoid synthases"/>
    <property type="match status" value="1"/>
</dbReference>
<dbReference type="Proteomes" id="UP000002430">
    <property type="component" value="Chromosome"/>
</dbReference>
<sequence>MNIYTTYIEQELPYINAAIKKSIAELPSSIQPVAEHILLSKGKRLRPMLTILLSRLFGYNEDDIYPLAISVEFLHAATLLHDDVLDNALLRRNTITAHNLFGTVSTILAGDALLAKGNLLVATYGCQKCILTISQALYQTAHGEILEIYNQGEIWENKNIYLEIITGKTAWVIQAACKVGALKAGATPQQVDVAALFGYNLGIAFQIIDDALDFLPSKDTGKPEGGDIREGKFTPPLFYYLKTLSLEEKNIFIKKFQTHNFTDEEILTITRVIHEQNFDQKTRELANVYFQKALTNLELLTNVPKPEYKTILIECLNYISTRTS</sequence>
<dbReference type="PANTHER" id="PTHR12001">
    <property type="entry name" value="GERANYLGERANYL PYROPHOSPHATE SYNTHASE"/>
    <property type="match status" value="1"/>
</dbReference>
<dbReference type="OrthoDB" id="9805316at2"/>
<accession>Q1MR07</accession>
<dbReference type="GO" id="GO:0046872">
    <property type="term" value="F:metal ion binding"/>
    <property type="evidence" value="ECO:0007669"/>
    <property type="project" value="UniProtKB-KW"/>
</dbReference>
<name>Q1MR07_LAWIP</name>
<reference evidence="7 8" key="1">
    <citation type="submission" date="2005-11" db="EMBL/GenBank/DDBJ databases">
        <title>The complete genome sequence of Lawsonia intracellularis: the causative agent of proliferative enteropathy.</title>
        <authorList>
            <person name="Kaur K."/>
            <person name="Zhang Q."/>
            <person name="Beckler D."/>
            <person name="Munir S."/>
            <person name="Li L."/>
            <person name="Kinsley K."/>
            <person name="Herron L."/>
            <person name="Peterson A."/>
            <person name="May B."/>
            <person name="Singh S."/>
            <person name="Gebhart C."/>
            <person name="Kapur V."/>
        </authorList>
    </citation>
    <scope>NUCLEOTIDE SEQUENCE [LARGE SCALE GENOMIC DNA]</scope>
    <source>
        <strain evidence="7 8">PHE/MN1-00</strain>
    </source>
</reference>
<evidence type="ECO:0000256" key="3">
    <source>
        <dbReference type="ARBA" id="ARBA00022679"/>
    </source>
</evidence>
<evidence type="ECO:0000313" key="7">
    <source>
        <dbReference type="EMBL" id="CAJ54569.1"/>
    </source>
</evidence>
<dbReference type="KEGG" id="lip:LI0515"/>
<evidence type="ECO:0000313" key="8">
    <source>
        <dbReference type="Proteomes" id="UP000002430"/>
    </source>
</evidence>
<keyword evidence="4" id="KW-0479">Metal-binding</keyword>
<evidence type="ECO:0000256" key="6">
    <source>
        <dbReference type="RuleBase" id="RU004466"/>
    </source>
</evidence>
<dbReference type="HOGENOM" id="CLU_014015_2_0_7"/>
<dbReference type="RefSeq" id="WP_011526599.1">
    <property type="nucleotide sequence ID" value="NC_008011.1"/>
</dbReference>